<protein>
    <submittedName>
        <fullName evidence="2">Putative peptidase</fullName>
    </submittedName>
</protein>
<organism evidence="2">
    <name type="scientific">viral metagenome</name>
    <dbReference type="NCBI Taxonomy" id="1070528"/>
    <lineage>
        <taxon>unclassified sequences</taxon>
        <taxon>metagenomes</taxon>
        <taxon>organismal metagenomes</taxon>
    </lineage>
</organism>
<dbReference type="EMBL" id="MT143984">
    <property type="protein sequence ID" value="QJA44996.1"/>
    <property type="molecule type" value="Genomic_DNA"/>
</dbReference>
<evidence type="ECO:0000313" key="3">
    <source>
        <dbReference type="EMBL" id="QJH94302.1"/>
    </source>
</evidence>
<accession>A0A6H1ZAR4</accession>
<dbReference type="SUPFAM" id="SSF51261">
    <property type="entry name" value="Duplicated hybrid motif"/>
    <property type="match status" value="1"/>
</dbReference>
<evidence type="ECO:0000313" key="2">
    <source>
        <dbReference type="EMBL" id="QJA44996.1"/>
    </source>
</evidence>
<dbReference type="GO" id="GO:0004222">
    <property type="term" value="F:metalloendopeptidase activity"/>
    <property type="evidence" value="ECO:0007669"/>
    <property type="project" value="TreeGrafter"/>
</dbReference>
<dbReference type="PANTHER" id="PTHR21666:SF270">
    <property type="entry name" value="MUREIN HYDROLASE ACTIVATOR ENVC"/>
    <property type="match status" value="1"/>
</dbReference>
<dbReference type="Pfam" id="PF01551">
    <property type="entry name" value="Peptidase_M23"/>
    <property type="match status" value="1"/>
</dbReference>
<dbReference type="InterPro" id="IPR050570">
    <property type="entry name" value="Cell_wall_metabolism_enzyme"/>
</dbReference>
<dbReference type="InterPro" id="IPR011055">
    <property type="entry name" value="Dup_hybrid_motif"/>
</dbReference>
<dbReference type="CDD" id="cd12797">
    <property type="entry name" value="M23_peptidase"/>
    <property type="match status" value="1"/>
</dbReference>
<dbReference type="EMBL" id="MT144599">
    <property type="protein sequence ID" value="QJH94302.1"/>
    <property type="molecule type" value="Genomic_DNA"/>
</dbReference>
<sequence length="132" mass="14978">MLKFDFPLDKKYQFISSPFGWRWIFGKWGFHGGVDYPCPNGAPIYAPYNGIIADVGKRLRAGNILVVNHPSVGDVQTVYYHLKKVLFRVGQEIQRGEVIAETDNTGTWVLGNGHLHYGVRVNGHWIDPCLTY</sequence>
<dbReference type="Gene3D" id="2.70.70.10">
    <property type="entry name" value="Glucose Permease (Domain IIA)"/>
    <property type="match status" value="1"/>
</dbReference>
<dbReference type="AlphaFoldDB" id="A0A6H1ZAR4"/>
<reference evidence="2" key="1">
    <citation type="submission" date="2020-03" db="EMBL/GenBank/DDBJ databases">
        <title>The deep terrestrial virosphere.</title>
        <authorList>
            <person name="Holmfeldt K."/>
            <person name="Nilsson E."/>
            <person name="Simone D."/>
            <person name="Lopez-Fernandez M."/>
            <person name="Wu X."/>
            <person name="de Brujin I."/>
            <person name="Lundin D."/>
            <person name="Andersson A."/>
            <person name="Bertilsson S."/>
            <person name="Dopson M."/>
        </authorList>
    </citation>
    <scope>NUCLEOTIDE SEQUENCE</scope>
    <source>
        <strain evidence="2">TM448A00171</strain>
        <strain evidence="3">TM448B00200</strain>
    </source>
</reference>
<dbReference type="PANTHER" id="PTHR21666">
    <property type="entry name" value="PEPTIDASE-RELATED"/>
    <property type="match status" value="1"/>
</dbReference>
<dbReference type="InterPro" id="IPR016047">
    <property type="entry name" value="M23ase_b-sheet_dom"/>
</dbReference>
<proteinExistence type="predicted"/>
<evidence type="ECO:0000259" key="1">
    <source>
        <dbReference type="Pfam" id="PF01551"/>
    </source>
</evidence>
<feature type="domain" description="M23ase beta-sheet core" evidence="1">
    <location>
        <begin position="30"/>
        <end position="128"/>
    </location>
</feature>
<gene>
    <name evidence="2" type="ORF">TM448A00171_0015</name>
    <name evidence="3" type="ORF">TM448B00200_0009</name>
</gene>
<name>A0A6H1ZAR4_9ZZZZ</name>